<evidence type="ECO:0000313" key="3">
    <source>
        <dbReference type="EMBL" id="MCX2980598.1"/>
    </source>
</evidence>
<dbReference type="Gene3D" id="2.40.128.130">
    <property type="entry name" value="Autotransporter beta-domain"/>
    <property type="match status" value="1"/>
</dbReference>
<dbReference type="Proteomes" id="UP001143362">
    <property type="component" value="Unassembled WGS sequence"/>
</dbReference>
<comment type="caution">
    <text evidence="3">The sequence shown here is derived from an EMBL/GenBank/DDBJ whole genome shotgun (WGS) entry which is preliminary data.</text>
</comment>
<dbReference type="SUPFAM" id="SSF103515">
    <property type="entry name" value="Autotransporter"/>
    <property type="match status" value="1"/>
</dbReference>
<feature type="domain" description="Autotransporter" evidence="2">
    <location>
        <begin position="1096"/>
        <end position="1375"/>
    </location>
</feature>
<reference evidence="3" key="1">
    <citation type="submission" date="2019-02" db="EMBL/GenBank/DDBJ databases">
        <authorList>
            <person name="Li S.-H."/>
        </authorList>
    </citation>
    <scope>NUCLEOTIDE SEQUENCE</scope>
    <source>
        <strain evidence="3">IMCC14734</strain>
    </source>
</reference>
<dbReference type="InterPro" id="IPR036709">
    <property type="entry name" value="Autotransporte_beta_dom_sf"/>
</dbReference>
<dbReference type="NCBIfam" id="TIGR01414">
    <property type="entry name" value="autotrans_barl"/>
    <property type="match status" value="1"/>
</dbReference>
<evidence type="ECO:0000259" key="2">
    <source>
        <dbReference type="PROSITE" id="PS51208"/>
    </source>
</evidence>
<proteinExistence type="predicted"/>
<keyword evidence="4" id="KW-1185">Reference proteome</keyword>
<dbReference type="SMART" id="SM00869">
    <property type="entry name" value="Autotransporter"/>
    <property type="match status" value="1"/>
</dbReference>
<gene>
    <name evidence="3" type="ORF">EYC98_06880</name>
</gene>
<feature type="compositionally biased region" description="Polar residues" evidence="1">
    <location>
        <begin position="9"/>
        <end position="18"/>
    </location>
</feature>
<evidence type="ECO:0000256" key="1">
    <source>
        <dbReference type="SAM" id="MobiDB-lite"/>
    </source>
</evidence>
<protein>
    <submittedName>
        <fullName evidence="3">Autotransporter domain-containing protein</fullName>
    </submittedName>
</protein>
<dbReference type="InterPro" id="IPR005546">
    <property type="entry name" value="Autotransporte_beta"/>
</dbReference>
<name>A0ABT3TE96_9GAMM</name>
<accession>A0ABT3TE96</accession>
<dbReference type="EMBL" id="SHNN01000001">
    <property type="protein sequence ID" value="MCX2980598.1"/>
    <property type="molecule type" value="Genomic_DNA"/>
</dbReference>
<organism evidence="3 4">
    <name type="scientific">Candidatus Litorirhabdus singularis</name>
    <dbReference type="NCBI Taxonomy" id="2518993"/>
    <lineage>
        <taxon>Bacteria</taxon>
        <taxon>Pseudomonadati</taxon>
        <taxon>Pseudomonadota</taxon>
        <taxon>Gammaproteobacteria</taxon>
        <taxon>Cellvibrionales</taxon>
        <taxon>Halieaceae</taxon>
        <taxon>Candidatus Litorirhabdus</taxon>
    </lineage>
</organism>
<dbReference type="PROSITE" id="PS51208">
    <property type="entry name" value="AUTOTRANSPORTER"/>
    <property type="match status" value="1"/>
</dbReference>
<dbReference type="Pfam" id="PF03797">
    <property type="entry name" value="Autotransporter"/>
    <property type="match status" value="1"/>
</dbReference>
<feature type="region of interest" description="Disordered" evidence="1">
    <location>
        <begin position="1"/>
        <end position="20"/>
    </location>
</feature>
<evidence type="ECO:0000313" key="4">
    <source>
        <dbReference type="Proteomes" id="UP001143362"/>
    </source>
</evidence>
<sequence length="1375" mass="138245">MSTKKVSKSARQTRSNKSLPAKWKRAVMHNAVALAGASLGATGAMGACPGNVTGTRTMACNLTGSDSVTVTSSGSIVVSSGPSAISVDSASTNVTITNEGTVSATSTTDASGIGVDGDFNGTINNSGTITGTVNGSTTASAAGIYIADDVTENSSITNSGTVTAEATASAGGAEAYGVDLDHDLEGTLTNTADGIIQGTATGQSATAHGVLVYYTMTPTGSITNNGTISGTANATTASAEAAGIYVDDYMEGTITNNGTITAEANGQTFASATGIYISSTMYSGSQITNSGTITAEATVVSGDAEATGIYIYDMEGASLTNTETGQINATASGESASATGVMVYYTIDDTSSITNHGTISGTANATTADAEAVGIYVDDYMEGSITNSGTISAEANGQTSASATGIYLSSTMYSGSQLTNSGTITSEATAVTGEAEAAGVYIYDMEGASFTNTETGLITATASGDYVSATGALVSGTMDMDSTLTNAGTITVLATAATESASAWGLYIDGDMQGTLSNDGTITVTANGATDAEAYGIDLDSGLEGTLSNSGILTVTANGTDDATAEGITIESSLADGSSLTNSGTITAAATVTEAGSYAEARGIYVETMLNASLTNTEAGTISATGSGASGEATGIEVDAMGADSSVVNAGTITVSMTSSTGEADAFGLHIDSAMEGTILNSSGISATAVAAGEAEAYGMLIHSTLAATGSVENSGSISVSASGGATTASAATMAAGIYVDSIEAGASVINSGTIVAAANGTMATAAGMRVDGYMEGSVSNTLDITVSGTGGAAVGGILIESTLAAAGAVENSGTISVTGSGSGNSSTAGIYVGQMESGASLSNSGSIIASSGEGAFSMYIDMGMGGNVSNSGRLEGDLNLNGTSLSNTGTVSIPAGVTGFVGGDYTQGTDGVLELGVLDASDGGYGKLTVAGTADLSASGELSLIVDPDDGLADQEVIQDVISAGTLITDTLTVTDDTTFWNFTAVNDGENNIDIEVERGLFVADAIIQTGPSWALGAAESLDVIIEDNPSGDMAAVIDELGSLETLEEVSAATAQLVPVLVGQSSQMVNLSLNLLTDATINRVAARQGMAAGDELMNGRNLWIRPFGSSGEQDDVGDVPGYDVDNHGLIIGYDQQINDSWLLGGAIGYSEAEVEDNSSLLNHELDVDSMQLSLYAEWNISDNVFMDFIGVAGSSESESKRRIRFAEIDRTAEGSYDSWYGRAFAGLGRDFRYDRLTVTPIISATYTTIDEDAYTEKNADSLNLAVDGNDLDALVLGLDGRVSYALDEQGSSISAHVGVGYDTMTDNVALSSTFVGGGPSFVTTGAEPEELILHAGIGVELHATDTVDIYLNYDYEDRSDFERMSMTATVRWAF</sequence>
<dbReference type="InterPro" id="IPR006315">
    <property type="entry name" value="OM_autotransptr_brl_dom"/>
</dbReference>